<dbReference type="AlphaFoldDB" id="A0A3B4XDK2"/>
<protein>
    <recommendedName>
        <fullName evidence="5">Putative nuclease HARBI1</fullName>
    </recommendedName>
    <alternativeName>
        <fullName evidence="11">Harbinger transposase-derived nuclease</fullName>
    </alternativeName>
</protein>
<dbReference type="GO" id="GO:0005634">
    <property type="term" value="C:nucleus"/>
    <property type="evidence" value="ECO:0007669"/>
    <property type="project" value="UniProtKB-SubCell"/>
</dbReference>
<evidence type="ECO:0000256" key="3">
    <source>
        <dbReference type="ARBA" id="ARBA00004496"/>
    </source>
</evidence>
<evidence type="ECO:0000256" key="1">
    <source>
        <dbReference type="ARBA" id="ARBA00001968"/>
    </source>
</evidence>
<sequence>MHAANETCAFQHKRVYDDHTKPLEQYTTEELYARFQFGNADIKPIADLVRPKLQCRTRRNQSLAMEEQVLIALCFCASQSFHRLGDRVGISQLSISRALPRVVNWINLLATQCLKFPYTAEEQVPVKRGFHCIAGLPNTIGATDCTHVCIKAPSPDLFTYLNRKQYHSINVRLICDSQNHLLYVDSHFPGGAHDSFSLQNSSVGMHRGYALAPWLIILLTNPQTRQEVSFNQKHARTRSTVKHTIGILKGRWMCLDTAGCKLLYKPEKVCRIIRACCILHNIAMKCGVPLPPKPQERGCAS</sequence>
<evidence type="ECO:0000256" key="7">
    <source>
        <dbReference type="ARBA" id="ARBA00022722"/>
    </source>
</evidence>
<evidence type="ECO:0000256" key="4">
    <source>
        <dbReference type="ARBA" id="ARBA00006958"/>
    </source>
</evidence>
<dbReference type="InterPro" id="IPR027806">
    <property type="entry name" value="HARBI1_dom"/>
</dbReference>
<keyword evidence="8" id="KW-0479">Metal-binding</keyword>
<evidence type="ECO:0000256" key="2">
    <source>
        <dbReference type="ARBA" id="ARBA00004123"/>
    </source>
</evidence>
<comment type="similarity">
    <text evidence="4">Belongs to the HARBI1 family.</text>
</comment>
<keyword evidence="7" id="KW-0540">Nuclease</keyword>
<dbReference type="GO" id="GO:0046872">
    <property type="term" value="F:metal ion binding"/>
    <property type="evidence" value="ECO:0007669"/>
    <property type="project" value="UniProtKB-KW"/>
</dbReference>
<evidence type="ECO:0000259" key="13">
    <source>
        <dbReference type="Pfam" id="PF13359"/>
    </source>
</evidence>
<dbReference type="GO" id="GO:0005737">
    <property type="term" value="C:cytoplasm"/>
    <property type="evidence" value="ECO:0007669"/>
    <property type="project" value="UniProtKB-SubCell"/>
</dbReference>
<evidence type="ECO:0000313" key="14">
    <source>
        <dbReference type="Ensembl" id="ENSSLDP00000010438.1"/>
    </source>
</evidence>
<dbReference type="GO" id="GO:0016787">
    <property type="term" value="F:hydrolase activity"/>
    <property type="evidence" value="ECO:0007669"/>
    <property type="project" value="UniProtKB-KW"/>
</dbReference>
<dbReference type="Ensembl" id="ENSSLDT00000010819.1">
    <property type="protein sequence ID" value="ENSSLDP00000010438.1"/>
    <property type="gene ID" value="ENSSLDG00000008331.1"/>
</dbReference>
<name>A0A3B4XDK2_SERLL</name>
<evidence type="ECO:0000256" key="5">
    <source>
        <dbReference type="ARBA" id="ARBA00015519"/>
    </source>
</evidence>
<comment type="function">
    <text evidence="12">Transposase-derived protein that may have nuclease activity. Does not have transposase activity.</text>
</comment>
<dbReference type="STRING" id="1841481.ENSSLDP00000010438"/>
<dbReference type="PANTHER" id="PTHR22930:SF227">
    <property type="entry name" value="DDE TNP4 DOMAIN-CONTAINING PROTEIN"/>
    <property type="match status" value="1"/>
</dbReference>
<keyword evidence="9" id="KW-0378">Hydrolase</keyword>
<keyword evidence="10" id="KW-0539">Nucleus</keyword>
<dbReference type="InterPro" id="IPR045249">
    <property type="entry name" value="HARBI1-like"/>
</dbReference>
<dbReference type="PRINTS" id="PR02086">
    <property type="entry name" value="PUTNUCHARBI1"/>
</dbReference>
<evidence type="ECO:0000256" key="9">
    <source>
        <dbReference type="ARBA" id="ARBA00022801"/>
    </source>
</evidence>
<dbReference type="Pfam" id="PF13359">
    <property type="entry name" value="DDE_Tnp_4"/>
    <property type="match status" value="1"/>
</dbReference>
<reference evidence="14" key="1">
    <citation type="submission" date="2025-08" db="UniProtKB">
        <authorList>
            <consortium name="Ensembl"/>
        </authorList>
    </citation>
    <scope>IDENTIFICATION</scope>
</reference>
<reference evidence="14" key="2">
    <citation type="submission" date="2025-09" db="UniProtKB">
        <authorList>
            <consortium name="Ensembl"/>
        </authorList>
    </citation>
    <scope>IDENTIFICATION</scope>
</reference>
<comment type="subcellular location">
    <subcellularLocation>
        <location evidence="3">Cytoplasm</location>
    </subcellularLocation>
    <subcellularLocation>
        <location evidence="2">Nucleus</location>
    </subcellularLocation>
</comment>
<comment type="cofactor">
    <cofactor evidence="1">
        <name>a divalent metal cation</name>
        <dbReference type="ChEBI" id="CHEBI:60240"/>
    </cofactor>
</comment>
<evidence type="ECO:0000256" key="10">
    <source>
        <dbReference type="ARBA" id="ARBA00023242"/>
    </source>
</evidence>
<dbReference type="InterPro" id="IPR026103">
    <property type="entry name" value="HARBI1_animal"/>
</dbReference>
<evidence type="ECO:0000256" key="6">
    <source>
        <dbReference type="ARBA" id="ARBA00022490"/>
    </source>
</evidence>
<dbReference type="PANTHER" id="PTHR22930">
    <property type="match status" value="1"/>
</dbReference>
<dbReference type="GO" id="GO:0004518">
    <property type="term" value="F:nuclease activity"/>
    <property type="evidence" value="ECO:0007669"/>
    <property type="project" value="UniProtKB-KW"/>
</dbReference>
<accession>A0A3B4XDK2</accession>
<evidence type="ECO:0000256" key="8">
    <source>
        <dbReference type="ARBA" id="ARBA00022723"/>
    </source>
</evidence>
<keyword evidence="6" id="KW-0963">Cytoplasm</keyword>
<evidence type="ECO:0000256" key="11">
    <source>
        <dbReference type="ARBA" id="ARBA00030126"/>
    </source>
</evidence>
<dbReference type="GeneTree" id="ENSGT00940000154348"/>
<organism evidence="14 15">
    <name type="scientific">Seriola lalandi dorsalis</name>
    <dbReference type="NCBI Taxonomy" id="1841481"/>
    <lineage>
        <taxon>Eukaryota</taxon>
        <taxon>Metazoa</taxon>
        <taxon>Chordata</taxon>
        <taxon>Craniata</taxon>
        <taxon>Vertebrata</taxon>
        <taxon>Euteleostomi</taxon>
        <taxon>Actinopterygii</taxon>
        <taxon>Neopterygii</taxon>
        <taxon>Teleostei</taxon>
        <taxon>Neoteleostei</taxon>
        <taxon>Acanthomorphata</taxon>
        <taxon>Carangaria</taxon>
        <taxon>Carangiformes</taxon>
        <taxon>Carangidae</taxon>
        <taxon>Seriola</taxon>
    </lineage>
</organism>
<feature type="domain" description="DDE Tnp4" evidence="13">
    <location>
        <begin position="144"/>
        <end position="281"/>
    </location>
</feature>
<evidence type="ECO:0000313" key="15">
    <source>
        <dbReference type="Proteomes" id="UP000261360"/>
    </source>
</evidence>
<keyword evidence="15" id="KW-1185">Reference proteome</keyword>
<evidence type="ECO:0000256" key="12">
    <source>
        <dbReference type="ARBA" id="ARBA00045850"/>
    </source>
</evidence>
<proteinExistence type="inferred from homology"/>
<dbReference type="Proteomes" id="UP000261360">
    <property type="component" value="Unplaced"/>
</dbReference>